<feature type="domain" description="Rho-GAP" evidence="6">
    <location>
        <begin position="171"/>
        <end position="355"/>
    </location>
</feature>
<feature type="compositionally biased region" description="Low complexity" evidence="4">
    <location>
        <begin position="450"/>
        <end position="465"/>
    </location>
</feature>
<name>A0A1X7VD10_AMPQE</name>
<dbReference type="SUPFAM" id="SSF52777">
    <property type="entry name" value="CoA-dependent acyltransferases"/>
    <property type="match status" value="1"/>
</dbReference>
<dbReference type="GO" id="GO:0006635">
    <property type="term" value="P:fatty acid beta-oxidation"/>
    <property type="evidence" value="ECO:0007669"/>
    <property type="project" value="TreeGrafter"/>
</dbReference>
<dbReference type="eggNOG" id="KOG3565">
    <property type="taxonomic scope" value="Eukaryota"/>
</dbReference>
<feature type="domain" description="SH3" evidence="5">
    <location>
        <begin position="689"/>
        <end position="749"/>
    </location>
</feature>
<comment type="similarity">
    <text evidence="1">Belongs to the carnitine/choline acetyltransferase family.</text>
</comment>
<dbReference type="STRING" id="400682.A0A1X7VD10"/>
<dbReference type="InterPro" id="IPR036028">
    <property type="entry name" value="SH3-like_dom_sf"/>
</dbReference>
<dbReference type="PANTHER" id="PTHR22589:SF16">
    <property type="entry name" value="CARNITINE O-PALMITOYLTRANSFERASE 2, MITOCHONDRIAL"/>
    <property type="match status" value="1"/>
</dbReference>
<proteinExistence type="inferred from homology"/>
<dbReference type="SMART" id="SM00326">
    <property type="entry name" value="SH3"/>
    <property type="match status" value="1"/>
</dbReference>
<dbReference type="PROSITE" id="PS50238">
    <property type="entry name" value="RHOGAP"/>
    <property type="match status" value="1"/>
</dbReference>
<dbReference type="SUPFAM" id="SSF103657">
    <property type="entry name" value="BAR/IMD domain-like"/>
    <property type="match status" value="1"/>
</dbReference>
<evidence type="ECO:0000256" key="3">
    <source>
        <dbReference type="PROSITE-ProRule" id="PRU00192"/>
    </source>
</evidence>
<feature type="compositionally biased region" description="Pro residues" evidence="4">
    <location>
        <begin position="990"/>
        <end position="999"/>
    </location>
</feature>
<dbReference type="SUPFAM" id="SSF48350">
    <property type="entry name" value="GTPase activation domain, GAP"/>
    <property type="match status" value="1"/>
</dbReference>
<dbReference type="Gene3D" id="2.30.30.40">
    <property type="entry name" value="SH3 Domains"/>
    <property type="match status" value="1"/>
</dbReference>
<keyword evidence="2 3" id="KW-0728">SH3 domain</keyword>
<sequence length="1027" mass="109632">MLYDTFNKKYLKEKQLSPDAIMQLAFQLAYYRQYKTSPSTYESCSTAGFRHGRTETVRPASIATMNCAKGFEAAREGQGVTTNEKIKLIRDAVSWHSKLVREAATGKGFDRHLFALKCLAEAESASDVPFFKDPSYNKLNNIILSTSTLATPSIAFGGFGPVNEDSYGIGYRVNDQFLGANVSTYPSQIRKQLSEQNNCLELRTEGKLSLLADLKDFYKKRGEVEFEYAKNLERLCERFERNTKQRNLKHEVRSTFNLWSTLLAETRRMARDKASFAEVLSLEMGARIDIMSRDVVSIAKKHSSKTKMNTANLALVFGPTLTRAPEDADPRVLHNDVPAINVLIQLCIEQYEYIFGEESEDEGLSSPPPPPLPILETSFLGTSPNDVSYHYNEGAASPPPPPDEEPAPPFEEDDEEEVCELPVIEPSEDPQELDTEEPSLVDPDLPPPATASASIIPSPTEPVTTSVTELPVEPVSPPVVPGTVSVAPPIIPGTIPVAPPVVPGSTPVASETAPVAPPVVPGTVPVAPPVIPGTVPVAPPVIPGTVPVAPPVVPGTIPVAPPVVPGTVPVAPPVVPGTVPVAPPVVPGSTPVVSEVATSEESHKVESAVAPGGSKDELKETARESVGLSTQVSTVSVSGDISMLDQALQDIETSIEQMKERPSSRGGTPVVIVEDDEEDDSDESDTEEVMTISAKALYDYKARTEKELSFSKGDMLDVIDKTQDGNWWDGFHGGKRGYIPVKYVEISELPPIPVPPQRKSSMNTAAGGKEESDSGPTSPSLPAVQETSPEATTPQEGDTTQSDHPKTEVKPVLADTSKPEAAASTGGGSPKHAPPESPKRKKPTVPVKTGAVSKLTQQFQQPQQPAPPPPSQRVLVGPHKTHVRNPSADMNKGTTSAPSEGGTPVPRSNSSGSKPPVKPPLVAPRPTKPDPPPATVSPFPLMSHDSHTSSPLQKAHLQGQVSKPQATPPHPAPVKKGGVFRSSGKRDKPPLPSKPPAPAKPSGSVQLQAELSAAVTRRSKKPEEGTS</sequence>
<evidence type="ECO:0000256" key="1">
    <source>
        <dbReference type="ARBA" id="ARBA00005232"/>
    </source>
</evidence>
<dbReference type="Gene3D" id="3.30.559.10">
    <property type="entry name" value="Chloramphenicol acetyltransferase-like domain"/>
    <property type="match status" value="1"/>
</dbReference>
<evidence type="ECO:0008006" key="8">
    <source>
        <dbReference type="Google" id="ProtNLM"/>
    </source>
</evidence>
<dbReference type="SUPFAM" id="SSF50044">
    <property type="entry name" value="SH3-domain"/>
    <property type="match status" value="1"/>
</dbReference>
<feature type="region of interest" description="Disordered" evidence="4">
    <location>
        <begin position="599"/>
        <end position="618"/>
    </location>
</feature>
<feature type="compositionally biased region" description="Acidic residues" evidence="4">
    <location>
        <begin position="426"/>
        <end position="439"/>
    </location>
</feature>
<dbReference type="OrthoDB" id="240216at2759"/>
<dbReference type="PROSITE" id="PS50002">
    <property type="entry name" value="SH3"/>
    <property type="match status" value="1"/>
</dbReference>
<dbReference type="InterPro" id="IPR027267">
    <property type="entry name" value="AH/BAR_dom_sf"/>
</dbReference>
<dbReference type="SMART" id="SM00055">
    <property type="entry name" value="FCH"/>
    <property type="match status" value="1"/>
</dbReference>
<dbReference type="GO" id="GO:0005739">
    <property type="term" value="C:mitochondrion"/>
    <property type="evidence" value="ECO:0007669"/>
    <property type="project" value="TreeGrafter"/>
</dbReference>
<dbReference type="GO" id="GO:0007165">
    <property type="term" value="P:signal transduction"/>
    <property type="evidence" value="ECO:0007669"/>
    <property type="project" value="InterPro"/>
</dbReference>
<organism evidence="7">
    <name type="scientific">Amphimedon queenslandica</name>
    <name type="common">Sponge</name>
    <dbReference type="NCBI Taxonomy" id="400682"/>
    <lineage>
        <taxon>Eukaryota</taxon>
        <taxon>Metazoa</taxon>
        <taxon>Porifera</taxon>
        <taxon>Demospongiae</taxon>
        <taxon>Heteroscleromorpha</taxon>
        <taxon>Haplosclerida</taxon>
        <taxon>Niphatidae</taxon>
        <taxon>Amphimedon</taxon>
    </lineage>
</organism>
<dbReference type="InterPro" id="IPR001060">
    <property type="entry name" value="FCH_dom"/>
</dbReference>
<evidence type="ECO:0000259" key="5">
    <source>
        <dbReference type="PROSITE" id="PS50002"/>
    </source>
</evidence>
<dbReference type="AlphaFoldDB" id="A0A1X7VD10"/>
<dbReference type="InterPro" id="IPR000198">
    <property type="entry name" value="RhoGAP_dom"/>
</dbReference>
<protein>
    <recommendedName>
        <fullName evidence="8">SH3 domain-containing protein</fullName>
    </recommendedName>
</protein>
<dbReference type="FunCoup" id="A0A1X7VD10">
    <property type="interactions" value="118"/>
</dbReference>
<dbReference type="InterPro" id="IPR023213">
    <property type="entry name" value="CAT-like_dom_sf"/>
</dbReference>
<dbReference type="PRINTS" id="PR00452">
    <property type="entry name" value="SH3DOMAIN"/>
</dbReference>
<dbReference type="InterPro" id="IPR001452">
    <property type="entry name" value="SH3_domain"/>
</dbReference>
<feature type="region of interest" description="Disordered" evidence="4">
    <location>
        <begin position="749"/>
        <end position="1006"/>
    </location>
</feature>
<reference evidence="7" key="1">
    <citation type="submission" date="2017-05" db="UniProtKB">
        <authorList>
            <consortium name="EnsemblMetazoa"/>
        </authorList>
    </citation>
    <scope>IDENTIFICATION</scope>
</reference>
<evidence type="ECO:0000256" key="2">
    <source>
        <dbReference type="ARBA" id="ARBA00022443"/>
    </source>
</evidence>
<dbReference type="GO" id="GO:0004095">
    <property type="term" value="F:carnitine O-palmitoyltransferase activity"/>
    <property type="evidence" value="ECO:0007669"/>
    <property type="project" value="TreeGrafter"/>
</dbReference>
<feature type="region of interest" description="Disordered" evidence="4">
    <location>
        <begin position="358"/>
        <end position="465"/>
    </location>
</feature>
<feature type="compositionally biased region" description="Acidic residues" evidence="4">
    <location>
        <begin position="402"/>
        <end position="419"/>
    </location>
</feature>
<dbReference type="FunFam" id="2.30.30.40:FF:000072">
    <property type="entry name" value="Unconventional Myosin IB"/>
    <property type="match status" value="1"/>
</dbReference>
<evidence type="ECO:0000259" key="6">
    <source>
        <dbReference type="PROSITE" id="PS50238"/>
    </source>
</evidence>
<dbReference type="EnsemblMetazoa" id="Aqu2.1.37407_001">
    <property type="protein sequence ID" value="Aqu2.1.37407_001"/>
    <property type="gene ID" value="Aqu2.1.37407"/>
</dbReference>
<evidence type="ECO:0000256" key="4">
    <source>
        <dbReference type="SAM" id="MobiDB-lite"/>
    </source>
</evidence>
<evidence type="ECO:0000313" key="7">
    <source>
        <dbReference type="EnsemblMetazoa" id="Aqu2.1.37407_001"/>
    </source>
</evidence>
<dbReference type="Pfam" id="PF00755">
    <property type="entry name" value="Carn_acyltransf"/>
    <property type="match status" value="1"/>
</dbReference>
<dbReference type="eggNOG" id="KOG4225">
    <property type="taxonomic scope" value="Eukaryota"/>
</dbReference>
<dbReference type="InParanoid" id="A0A1X7VD10"/>
<dbReference type="InterPro" id="IPR000542">
    <property type="entry name" value="Carn_acyl_trans"/>
</dbReference>
<dbReference type="PANTHER" id="PTHR22589">
    <property type="entry name" value="CARNITINE O-ACYLTRANSFERASE"/>
    <property type="match status" value="1"/>
</dbReference>
<accession>A0A1X7VD10</accession>
<dbReference type="Pfam" id="PF00018">
    <property type="entry name" value="SH3_1"/>
    <property type="match status" value="1"/>
</dbReference>
<dbReference type="Gene3D" id="1.20.1270.60">
    <property type="entry name" value="Arfaptin homology (AH) domain/BAR domain"/>
    <property type="match status" value="1"/>
</dbReference>
<dbReference type="InterPro" id="IPR039551">
    <property type="entry name" value="Cho/carn_acyl_trans"/>
</dbReference>
<feature type="compositionally biased region" description="Polar residues" evidence="4">
    <location>
        <begin position="774"/>
        <end position="800"/>
    </location>
</feature>
<dbReference type="InterPro" id="IPR008936">
    <property type="entry name" value="Rho_GTPase_activation_prot"/>
</dbReference>